<reference evidence="3 4" key="1">
    <citation type="journal article" date="2018" name="PLoS Genet.">
        <title>Population sequencing reveals clonal diversity and ancestral inbreeding in the grapevine cultivar Chardonnay.</title>
        <authorList>
            <person name="Roach M.J."/>
            <person name="Johnson D.L."/>
            <person name="Bohlmann J."/>
            <person name="van Vuuren H.J."/>
            <person name="Jones S.J."/>
            <person name="Pretorius I.S."/>
            <person name="Schmidt S.A."/>
            <person name="Borneman A.R."/>
        </authorList>
    </citation>
    <scope>NUCLEOTIDE SEQUENCE [LARGE SCALE GENOMIC DNA]</scope>
    <source>
        <strain evidence="4">cv. Chardonnay</strain>
        <tissue evidence="3">Leaf</tissue>
    </source>
</reference>
<name>A0A438E996_VITVI</name>
<dbReference type="InterPro" id="IPR026960">
    <property type="entry name" value="RVT-Znf"/>
</dbReference>
<gene>
    <name evidence="3" type="ORF">CK203_071026</name>
</gene>
<evidence type="ECO:0000259" key="2">
    <source>
        <dbReference type="Pfam" id="PF13966"/>
    </source>
</evidence>
<dbReference type="OrthoDB" id="5562561at2759"/>
<accession>A0A438E996</accession>
<sequence length="389" mass="44568">MPSNMMEFNYGKVVSMLIMWNPWVPTKVDFFPSERQFGGRILTIDQLKKRGWTLLNKCFLCKKEEELADHLLLHCTKIGILWQLVFFLFVVEWVFPDSVKGTLFSRQVNFVEKKRKKTWKAGLLIIFWTVWRERNRSCFEDDEGGWTSKDVRDVHEVGLWKAMRRLGDPLIVESPSLQVMGGGFSRHLNDWEIGGVECFLLRLHDKVVNREGDDDVIWLESKSGTFFVKSPYAILELGRSMPLSIGVVWNSQVPPKASEDLEVAFVVPFWCFLGVAFPSIKETPLGWCGAFVGRKQRKVWGAAAFSRQFGRREIEDPSIMRSFSTKGMDRQRREEEVKNRSSKKGLDAEQSILNRATSPQTGGQQTGGSLKTMKDKSSQQDKEGQEGPA</sequence>
<feature type="compositionally biased region" description="Basic and acidic residues" evidence="1">
    <location>
        <begin position="372"/>
        <end position="389"/>
    </location>
</feature>
<evidence type="ECO:0000256" key="1">
    <source>
        <dbReference type="SAM" id="MobiDB-lite"/>
    </source>
</evidence>
<dbReference type="EMBL" id="QGNW01001357">
    <property type="protein sequence ID" value="RVW44331.1"/>
    <property type="molecule type" value="Genomic_DNA"/>
</dbReference>
<feature type="domain" description="Reverse transcriptase zinc-binding" evidence="2">
    <location>
        <begin position="5"/>
        <end position="82"/>
    </location>
</feature>
<feature type="compositionally biased region" description="Basic and acidic residues" evidence="1">
    <location>
        <begin position="327"/>
        <end position="347"/>
    </location>
</feature>
<dbReference type="AlphaFoldDB" id="A0A438E996"/>
<dbReference type="Proteomes" id="UP000288805">
    <property type="component" value="Unassembled WGS sequence"/>
</dbReference>
<protein>
    <recommendedName>
        <fullName evidence="2">Reverse transcriptase zinc-binding domain-containing protein</fullName>
    </recommendedName>
</protein>
<proteinExistence type="predicted"/>
<evidence type="ECO:0000313" key="4">
    <source>
        <dbReference type="Proteomes" id="UP000288805"/>
    </source>
</evidence>
<evidence type="ECO:0000313" key="3">
    <source>
        <dbReference type="EMBL" id="RVW44331.1"/>
    </source>
</evidence>
<organism evidence="3 4">
    <name type="scientific">Vitis vinifera</name>
    <name type="common">Grape</name>
    <dbReference type="NCBI Taxonomy" id="29760"/>
    <lineage>
        <taxon>Eukaryota</taxon>
        <taxon>Viridiplantae</taxon>
        <taxon>Streptophyta</taxon>
        <taxon>Embryophyta</taxon>
        <taxon>Tracheophyta</taxon>
        <taxon>Spermatophyta</taxon>
        <taxon>Magnoliopsida</taxon>
        <taxon>eudicotyledons</taxon>
        <taxon>Gunneridae</taxon>
        <taxon>Pentapetalae</taxon>
        <taxon>rosids</taxon>
        <taxon>Vitales</taxon>
        <taxon>Vitaceae</taxon>
        <taxon>Viteae</taxon>
        <taxon>Vitis</taxon>
    </lineage>
</organism>
<dbReference type="Pfam" id="PF13966">
    <property type="entry name" value="zf-RVT"/>
    <property type="match status" value="1"/>
</dbReference>
<feature type="region of interest" description="Disordered" evidence="1">
    <location>
        <begin position="320"/>
        <end position="389"/>
    </location>
</feature>
<comment type="caution">
    <text evidence="3">The sequence shown here is derived from an EMBL/GenBank/DDBJ whole genome shotgun (WGS) entry which is preliminary data.</text>
</comment>